<comment type="caution">
    <text evidence="1">The sequence shown here is derived from an EMBL/GenBank/DDBJ whole genome shotgun (WGS) entry which is preliminary data.</text>
</comment>
<evidence type="ECO:0000313" key="2">
    <source>
        <dbReference type="Proteomes" id="UP000887013"/>
    </source>
</evidence>
<dbReference type="AlphaFoldDB" id="A0A8X6P4U8"/>
<gene>
    <name evidence="1" type="ORF">NPIL_281431</name>
</gene>
<proteinExistence type="predicted"/>
<dbReference type="EMBL" id="BMAW01016824">
    <property type="protein sequence ID" value="GFT50994.1"/>
    <property type="molecule type" value="Genomic_DNA"/>
</dbReference>
<evidence type="ECO:0000313" key="1">
    <source>
        <dbReference type="EMBL" id="GFT50994.1"/>
    </source>
</evidence>
<organism evidence="1 2">
    <name type="scientific">Nephila pilipes</name>
    <name type="common">Giant wood spider</name>
    <name type="synonym">Nephila maculata</name>
    <dbReference type="NCBI Taxonomy" id="299642"/>
    <lineage>
        <taxon>Eukaryota</taxon>
        <taxon>Metazoa</taxon>
        <taxon>Ecdysozoa</taxon>
        <taxon>Arthropoda</taxon>
        <taxon>Chelicerata</taxon>
        <taxon>Arachnida</taxon>
        <taxon>Araneae</taxon>
        <taxon>Araneomorphae</taxon>
        <taxon>Entelegynae</taxon>
        <taxon>Araneoidea</taxon>
        <taxon>Nephilidae</taxon>
        <taxon>Nephila</taxon>
    </lineage>
</organism>
<keyword evidence="2" id="KW-1185">Reference proteome</keyword>
<dbReference type="Proteomes" id="UP000887013">
    <property type="component" value="Unassembled WGS sequence"/>
</dbReference>
<reference evidence="1" key="1">
    <citation type="submission" date="2020-08" db="EMBL/GenBank/DDBJ databases">
        <title>Multicomponent nature underlies the extraordinary mechanical properties of spider dragline silk.</title>
        <authorList>
            <person name="Kono N."/>
            <person name="Nakamura H."/>
            <person name="Mori M."/>
            <person name="Yoshida Y."/>
            <person name="Ohtoshi R."/>
            <person name="Malay A.D."/>
            <person name="Moran D.A.P."/>
            <person name="Tomita M."/>
            <person name="Numata K."/>
            <person name="Arakawa K."/>
        </authorList>
    </citation>
    <scope>NUCLEOTIDE SEQUENCE</scope>
</reference>
<accession>A0A8X6P4U8</accession>
<name>A0A8X6P4U8_NEPPI</name>
<sequence length="106" mass="12268">MTCHRPDSGSMTSSKVDSVGIMEDIIESKHHLPSISRSWHILVDEIIFIIYAMDGWTELKEGTNKSWTPLRNPYSNVHLKMKCEVSLNEKELRALETVMNDFDRVF</sequence>
<protein>
    <submittedName>
        <fullName evidence="1">Uncharacterized protein</fullName>
    </submittedName>
</protein>